<reference evidence="1 2" key="1">
    <citation type="submission" date="2020-06" db="EMBL/GenBank/DDBJ databases">
        <authorList>
            <person name="Kovalski J.M."/>
            <person name="Abad L.A."/>
            <person name="Curtis N."/>
            <person name="Garlena R.A."/>
            <person name="Russell D.A."/>
            <person name="Pope W.H."/>
            <person name="Jacobs-Sera D."/>
            <person name="Hatfull G.F."/>
        </authorList>
    </citation>
    <scope>NUCLEOTIDE SEQUENCE [LARGE SCALE GENOMIC DNA]</scope>
</reference>
<dbReference type="Proteomes" id="UP000516123">
    <property type="component" value="Segment"/>
</dbReference>
<name>A0A7G9V054_9CAUD</name>
<evidence type="ECO:0000313" key="2">
    <source>
        <dbReference type="Proteomes" id="UP000516123"/>
    </source>
</evidence>
<dbReference type="GeneID" id="60329703"/>
<dbReference type="KEGG" id="vg:60329703"/>
<evidence type="ECO:0000313" key="1">
    <source>
        <dbReference type="EMBL" id="QNN99659.1"/>
    </source>
</evidence>
<proteinExistence type="predicted"/>
<sequence length="35" mass="3866">MAMDEWYGDGGVQVDRVVRVVTDNTAPGFPRSLQV</sequence>
<accession>A0A7G9V054</accession>
<keyword evidence="2" id="KW-1185">Reference proteome</keyword>
<dbReference type="RefSeq" id="YP_009958175.1">
    <property type="nucleotide sequence ID" value="NC_051668.1"/>
</dbReference>
<protein>
    <submittedName>
        <fullName evidence="1">Uncharacterized protein</fullName>
    </submittedName>
</protein>
<dbReference type="EMBL" id="MT684601">
    <property type="protein sequence ID" value="QNN99659.1"/>
    <property type="molecule type" value="Genomic_DNA"/>
</dbReference>
<gene>
    <name evidence="1" type="primary">40</name>
    <name evidence="1" type="ORF">PBI_HLUBIKAZI_40</name>
</gene>
<organism evidence="1 2">
    <name type="scientific">Mycobacterium phage Hlubikazi</name>
    <dbReference type="NCBI Taxonomy" id="2767559"/>
    <lineage>
        <taxon>Viruses</taxon>
        <taxon>Duplodnaviria</taxon>
        <taxon>Heunggongvirae</taxon>
        <taxon>Uroviricota</taxon>
        <taxon>Caudoviricetes</taxon>
        <taxon>Gracegardnervirinae</taxon>
        <taxon>Cheoctovirus</taxon>
        <taxon>Cheoctovirus hlubikazi</taxon>
    </lineage>
</organism>